<evidence type="ECO:0000256" key="1">
    <source>
        <dbReference type="SAM" id="MobiDB-lite"/>
    </source>
</evidence>
<dbReference type="PANTHER" id="PTHR43481:SF4">
    <property type="entry name" value="GLYCEROL-1-PHOSPHATE PHOSPHOHYDROLASE 1-RELATED"/>
    <property type="match status" value="1"/>
</dbReference>
<feature type="region of interest" description="Disordered" evidence="1">
    <location>
        <begin position="134"/>
        <end position="154"/>
    </location>
</feature>
<dbReference type="Gene3D" id="1.10.150.240">
    <property type="entry name" value="Putative phosphatase, domain 2"/>
    <property type="match status" value="1"/>
</dbReference>
<organism evidence="2">
    <name type="scientific">Moorena producens (strain JHB)</name>
    <dbReference type="NCBI Taxonomy" id="1454205"/>
    <lineage>
        <taxon>Bacteria</taxon>
        <taxon>Bacillati</taxon>
        <taxon>Cyanobacteriota</taxon>
        <taxon>Cyanophyceae</taxon>
        <taxon>Coleofasciculales</taxon>
        <taxon>Coleofasciculaceae</taxon>
        <taxon>Moorena</taxon>
    </lineage>
</organism>
<dbReference type="PANTHER" id="PTHR43481">
    <property type="entry name" value="FRUCTOSE-1-PHOSPHATE PHOSPHATASE"/>
    <property type="match status" value="1"/>
</dbReference>
<dbReference type="InterPro" id="IPR051806">
    <property type="entry name" value="HAD-like_SPP"/>
</dbReference>
<dbReference type="InterPro" id="IPR036412">
    <property type="entry name" value="HAD-like_sf"/>
</dbReference>
<protein>
    <recommendedName>
        <fullName evidence="3">Phosphatase</fullName>
    </recommendedName>
</protein>
<reference evidence="2" key="2">
    <citation type="submission" date="2022-10" db="EMBL/GenBank/DDBJ databases">
        <authorList>
            <person name="Ngo T.-E."/>
        </authorList>
    </citation>
    <scope>NUCLEOTIDE SEQUENCE</scope>
    <source>
        <strain evidence="2">JHB</strain>
    </source>
</reference>
<accession>A0A1D9G0A1</accession>
<gene>
    <name evidence="2" type="ORF">BJP36_15000</name>
</gene>
<reference evidence="2" key="1">
    <citation type="journal article" date="2017" name="Proc. Natl. Acad. Sci. U.S.A.">
        <title>Comparative genomics uncovers the prolific and distinctive metabolic potential of the cyanobacterial genus Moorea.</title>
        <authorList>
            <person name="Leao T."/>
            <person name="Castelao G."/>
            <person name="Korobeynikov A."/>
            <person name="Monroe E.A."/>
            <person name="Podell S."/>
            <person name="Glukhov E."/>
            <person name="Allen E.E."/>
            <person name="Gerwick W.H."/>
            <person name="Gerwick L."/>
        </authorList>
    </citation>
    <scope>NUCLEOTIDE SEQUENCE</scope>
    <source>
        <strain evidence="2">JHB</strain>
    </source>
</reference>
<dbReference type="InterPro" id="IPR023198">
    <property type="entry name" value="PGP-like_dom2"/>
</dbReference>
<evidence type="ECO:0008006" key="3">
    <source>
        <dbReference type="Google" id="ProtNLM"/>
    </source>
</evidence>
<name>A0A1D9G0A1_MOOP1</name>
<dbReference type="AlphaFoldDB" id="A0A1D9G0A1"/>
<evidence type="ECO:0000313" key="2">
    <source>
        <dbReference type="EMBL" id="AOY81013.2"/>
    </source>
</evidence>
<proteinExistence type="predicted"/>
<dbReference type="Proteomes" id="UP000176944">
    <property type="component" value="Chromosome"/>
</dbReference>
<dbReference type="GO" id="GO:0050308">
    <property type="term" value="F:sugar-phosphatase activity"/>
    <property type="evidence" value="ECO:0007669"/>
    <property type="project" value="TreeGrafter"/>
</dbReference>
<dbReference type="EMBL" id="CP017708">
    <property type="protein sequence ID" value="AOY81013.2"/>
    <property type="molecule type" value="Genomic_DNA"/>
</dbReference>
<dbReference type="SUPFAM" id="SSF56784">
    <property type="entry name" value="HAD-like"/>
    <property type="match status" value="1"/>
</dbReference>
<sequence length="154" mass="16570">MDGTLVDSTLCIEEHWRRWANQHGLDVDEIFKISHGRPAIETMRIVAPHLNAEEEARQFTQSEAVNLDGVVEVAGAASLVASLPPESWAIVTSGNYAIATNRLRHVGLPIPQILITALRIQMFDIVLMQSASGGNHGKARVGGTPFGGAASPRP</sequence>